<evidence type="ECO:0000313" key="9">
    <source>
        <dbReference type="EMBL" id="MBF4552512.1"/>
    </source>
</evidence>
<dbReference type="InterPro" id="IPR022674">
    <property type="entry name" value="G6P_DH_NAD-bd"/>
</dbReference>
<feature type="domain" description="Glucose-6-phosphate dehydrogenase NAD-binding" evidence="7">
    <location>
        <begin position="6"/>
        <end position="178"/>
    </location>
</feature>
<evidence type="ECO:0000256" key="5">
    <source>
        <dbReference type="ARBA" id="ARBA00023277"/>
    </source>
</evidence>
<evidence type="ECO:0000256" key="2">
    <source>
        <dbReference type="ARBA" id="ARBA00022526"/>
    </source>
</evidence>
<evidence type="ECO:0000256" key="3">
    <source>
        <dbReference type="ARBA" id="ARBA00022857"/>
    </source>
</evidence>
<dbReference type="Gene3D" id="3.40.50.720">
    <property type="entry name" value="NAD(P)-binding Rossmann-like Domain"/>
    <property type="match status" value="1"/>
</dbReference>
<comment type="pathway">
    <text evidence="1">Carbohydrate degradation; pentose phosphate pathway; D-ribulose 5-phosphate from D-glucose 6-phosphate (oxidative stage): step 1/3.</text>
</comment>
<organism evidence="9 10">
    <name type="scientific">Corynebacterium suicordis DSM 45110</name>
    <dbReference type="NCBI Taxonomy" id="1121369"/>
    <lineage>
        <taxon>Bacteria</taxon>
        <taxon>Bacillati</taxon>
        <taxon>Actinomycetota</taxon>
        <taxon>Actinomycetes</taxon>
        <taxon>Mycobacteriales</taxon>
        <taxon>Corynebacteriaceae</taxon>
        <taxon>Corynebacterium</taxon>
    </lineage>
</organism>
<dbReference type="EMBL" id="JADKMY010000001">
    <property type="protein sequence ID" value="MBF4552512.1"/>
    <property type="molecule type" value="Genomic_DNA"/>
</dbReference>
<evidence type="ECO:0000313" key="10">
    <source>
        <dbReference type="Proteomes" id="UP000635902"/>
    </source>
</evidence>
<dbReference type="Pfam" id="PF02781">
    <property type="entry name" value="G6PD_C"/>
    <property type="match status" value="1"/>
</dbReference>
<feature type="domain" description="Glucose-6-phosphate dehydrogenase C-terminal" evidence="8">
    <location>
        <begin position="183"/>
        <end position="468"/>
    </location>
</feature>
<protein>
    <submittedName>
        <fullName evidence="9">Glucose-6-phosphate dehydrogenase</fullName>
    </submittedName>
</protein>
<dbReference type="SUPFAM" id="SSF51735">
    <property type="entry name" value="NAD(P)-binding Rossmann-fold domains"/>
    <property type="match status" value="1"/>
</dbReference>
<keyword evidence="2" id="KW-0313">Glucose metabolism</keyword>
<dbReference type="InterPro" id="IPR036291">
    <property type="entry name" value="NAD(P)-bd_dom_sf"/>
</dbReference>
<keyword evidence="10" id="KW-1185">Reference proteome</keyword>
<dbReference type="PRINTS" id="PR00079">
    <property type="entry name" value="G6PDHDRGNASE"/>
</dbReference>
<dbReference type="RefSeq" id="WP_194555423.1">
    <property type="nucleotide sequence ID" value="NZ_JADKMY010000001.1"/>
</dbReference>
<evidence type="ECO:0000256" key="6">
    <source>
        <dbReference type="SAM" id="MobiDB-lite"/>
    </source>
</evidence>
<dbReference type="InterPro" id="IPR001282">
    <property type="entry name" value="G6P_DH"/>
</dbReference>
<keyword evidence="3" id="KW-0521">NADP</keyword>
<evidence type="ECO:0000259" key="7">
    <source>
        <dbReference type="Pfam" id="PF00479"/>
    </source>
</evidence>
<dbReference type="PANTHER" id="PTHR23429:SF0">
    <property type="entry name" value="GLUCOSE-6-PHOSPHATE 1-DEHYDROGENASE"/>
    <property type="match status" value="1"/>
</dbReference>
<evidence type="ECO:0000256" key="1">
    <source>
        <dbReference type="ARBA" id="ARBA00004937"/>
    </source>
</evidence>
<keyword evidence="5" id="KW-0119">Carbohydrate metabolism</keyword>
<reference evidence="9 10" key="1">
    <citation type="submission" date="2020-10" db="EMBL/GenBank/DDBJ databases">
        <title>Novel species in genus Corynebacterium.</title>
        <authorList>
            <person name="Zhang G."/>
        </authorList>
    </citation>
    <scope>NUCLEOTIDE SEQUENCE [LARGE SCALE GENOMIC DNA]</scope>
    <source>
        <strain evidence="9 10">DSM 45110</strain>
    </source>
</reference>
<accession>A0ABR9ZGH4</accession>
<evidence type="ECO:0000256" key="4">
    <source>
        <dbReference type="ARBA" id="ARBA00023002"/>
    </source>
</evidence>
<proteinExistence type="predicted"/>
<feature type="region of interest" description="Disordered" evidence="6">
    <location>
        <begin position="276"/>
        <end position="313"/>
    </location>
</feature>
<dbReference type="Gene3D" id="3.30.360.10">
    <property type="entry name" value="Dihydrodipicolinate Reductase, domain 2"/>
    <property type="match status" value="1"/>
</dbReference>
<dbReference type="Proteomes" id="UP000635902">
    <property type="component" value="Unassembled WGS sequence"/>
</dbReference>
<name>A0ABR9ZGH4_9CORY</name>
<feature type="region of interest" description="Disordered" evidence="6">
    <location>
        <begin position="455"/>
        <end position="474"/>
    </location>
</feature>
<dbReference type="PANTHER" id="PTHR23429">
    <property type="entry name" value="GLUCOSE-6-PHOSPHATE 1-DEHYDROGENASE G6PD"/>
    <property type="match status" value="1"/>
</dbReference>
<evidence type="ECO:0000259" key="8">
    <source>
        <dbReference type="Pfam" id="PF02781"/>
    </source>
</evidence>
<gene>
    <name evidence="9" type="ORF">IRY30_00225</name>
</gene>
<dbReference type="SUPFAM" id="SSF55347">
    <property type="entry name" value="Glyceraldehyde-3-phosphate dehydrogenase-like, C-terminal domain"/>
    <property type="match status" value="1"/>
</dbReference>
<dbReference type="InterPro" id="IPR022675">
    <property type="entry name" value="G6P_DH_C"/>
</dbReference>
<sequence>MLTSLVLFGATGDLASRLLLPALVELEHEGALDELRIICSSVEDGDDEWFREHASQQLEEFASELAPDARERLVQRISYVPADVTASDSVNEVISAVQENSDEPIACYLALPPSVMTEALQALASADLPEGSRIAMEKPFGEDLNGAKELGGLLKKLFADPDRTVFNVDHALGMEPLQAMFDLRANNPFPEAVWSSGHIEEIAVLWEETMALEGRAEFYDNTGALKDVMQNHMMQVLITSIIDLPSFASDGGVDTKELHQLKVDLLKSAHVLRTDDPTHRSNRGRYTAGTLTDDADGQGRSVPDFVDEDGVSEERGTETYAEVLLEVDSPRWKGTTFRLRAGKALSARRKGLEVTFRKTGRADAGSQLWLGIDGPFDASFSLDAGLNAGGSKGGPRSLDLAGEQPESHLSPYANVLADFLSDGQKLAAGAAESELAWRVLTPVLEDWAQGKVPMQDYAAGSDGPARIDIASEEK</sequence>
<keyword evidence="4" id="KW-0560">Oxidoreductase</keyword>
<dbReference type="Pfam" id="PF00479">
    <property type="entry name" value="G6PD_N"/>
    <property type="match status" value="1"/>
</dbReference>
<comment type="caution">
    <text evidence="9">The sequence shown here is derived from an EMBL/GenBank/DDBJ whole genome shotgun (WGS) entry which is preliminary data.</text>
</comment>